<gene>
    <name evidence="12" type="ORF">BP5796_10236</name>
</gene>
<keyword evidence="3" id="KW-0813">Transport</keyword>
<evidence type="ECO:0000313" key="12">
    <source>
        <dbReference type="EMBL" id="RDW65544.1"/>
    </source>
</evidence>
<dbReference type="GO" id="GO:0000149">
    <property type="term" value="F:SNARE binding"/>
    <property type="evidence" value="ECO:0007669"/>
    <property type="project" value="TreeGrafter"/>
</dbReference>
<evidence type="ECO:0000256" key="10">
    <source>
        <dbReference type="SAM" id="Phobius"/>
    </source>
</evidence>
<dbReference type="AlphaFoldDB" id="A0A3D8QVK3"/>
<keyword evidence="13" id="KW-1185">Reference proteome</keyword>
<keyword evidence="9 10" id="KW-0472">Membrane</keyword>
<evidence type="ECO:0000256" key="3">
    <source>
        <dbReference type="ARBA" id="ARBA00022448"/>
    </source>
</evidence>
<dbReference type="FunFam" id="1.20.58.70:FF:000021">
    <property type="entry name" value="SNARE complex subunit (Tlg2)"/>
    <property type="match status" value="1"/>
</dbReference>
<comment type="subcellular location">
    <subcellularLocation>
        <location evidence="1">Golgi apparatus membrane</location>
        <topology evidence="1">Single-pass type IV membrane protein</topology>
    </subcellularLocation>
</comment>
<dbReference type="PROSITE" id="PS00914">
    <property type="entry name" value="SYNTAXIN"/>
    <property type="match status" value="1"/>
</dbReference>
<sequence>MWRDRTNLYISYRHSYAHHPSKKPAYSSTIGNGYSDGIDSERRGLMSAGAFEDDGDAIIEMDLLPPRWADISDEVTEYLTEIAKKSQKLEKLHQKHVLPGFDDEEAKSAEEAEIERLTQEITKRFHDCQKAIQRVEMMVRDSKSSGGISKGEETMARNIQISLAGRVQEASAGFRKKQSAYLKKLRGLAGPQPPIDRSSTPLYNNYNDPSMSAADADASYSSTVLQAQTTLTSNDSAIMQREREINDIAQGIIELADIFKELQGMIIDQGTMLDRIDYNVERMAVDVKGADKELKVADGYQKKTTKRKIILLLILLVAGMFILLLVKPKRHDSSPVPPTQEGENTLPP</sequence>
<accession>A0A3D8QVK3</accession>
<comment type="caution">
    <text evidence="12">The sequence shown here is derived from an EMBL/GenBank/DDBJ whole genome shotgun (WGS) entry which is preliminary data.</text>
</comment>
<dbReference type="SMART" id="SM00397">
    <property type="entry name" value="t_SNARE"/>
    <property type="match status" value="1"/>
</dbReference>
<dbReference type="InterPro" id="IPR010989">
    <property type="entry name" value="SNARE"/>
</dbReference>
<dbReference type="Gene3D" id="1.20.58.70">
    <property type="match status" value="1"/>
</dbReference>
<keyword evidence="5" id="KW-0653">Protein transport</keyword>
<feature type="transmembrane region" description="Helical" evidence="10">
    <location>
        <begin position="309"/>
        <end position="326"/>
    </location>
</feature>
<dbReference type="PROSITE" id="PS50192">
    <property type="entry name" value="T_SNARE"/>
    <property type="match status" value="1"/>
</dbReference>
<evidence type="ECO:0000256" key="9">
    <source>
        <dbReference type="ARBA" id="ARBA00023136"/>
    </source>
</evidence>
<dbReference type="EMBL" id="PDLN01000015">
    <property type="protein sequence ID" value="RDW65544.1"/>
    <property type="molecule type" value="Genomic_DNA"/>
</dbReference>
<dbReference type="GO" id="GO:0048278">
    <property type="term" value="P:vesicle docking"/>
    <property type="evidence" value="ECO:0007669"/>
    <property type="project" value="TreeGrafter"/>
</dbReference>
<reference evidence="12 13" key="1">
    <citation type="journal article" date="2018" name="IMA Fungus">
        <title>IMA Genome-F 9: Draft genome sequence of Annulohypoxylon stygium, Aspergillus mulundensis, Berkeleyomyces basicola (syn. Thielaviopsis basicola), Ceratocystis smalleyi, two Cercospora beticola strains, Coleophoma cylindrospora, Fusarium fracticaudum, Phialophora cf. hyalina, and Morchella septimelata.</title>
        <authorList>
            <person name="Wingfield B.D."/>
            <person name="Bills G.F."/>
            <person name="Dong Y."/>
            <person name="Huang W."/>
            <person name="Nel W.J."/>
            <person name="Swalarsk-Parry B.S."/>
            <person name="Vaghefi N."/>
            <person name="Wilken P.M."/>
            <person name="An Z."/>
            <person name="de Beer Z.W."/>
            <person name="De Vos L."/>
            <person name="Chen L."/>
            <person name="Duong T.A."/>
            <person name="Gao Y."/>
            <person name="Hammerbacher A."/>
            <person name="Kikkert J.R."/>
            <person name="Li Y."/>
            <person name="Li H."/>
            <person name="Li K."/>
            <person name="Li Q."/>
            <person name="Liu X."/>
            <person name="Ma X."/>
            <person name="Naidoo K."/>
            <person name="Pethybridge S.J."/>
            <person name="Sun J."/>
            <person name="Steenkamp E.T."/>
            <person name="van der Nest M.A."/>
            <person name="van Wyk S."/>
            <person name="Wingfield M.J."/>
            <person name="Xiong C."/>
            <person name="Yue Q."/>
            <person name="Zhang X."/>
        </authorList>
    </citation>
    <scope>NUCLEOTIDE SEQUENCE [LARGE SCALE GENOMIC DNA]</scope>
    <source>
        <strain evidence="12 13">BP5796</strain>
    </source>
</reference>
<keyword evidence="7" id="KW-0333">Golgi apparatus</keyword>
<dbReference type="CDD" id="cd15845">
    <property type="entry name" value="SNARE_syntaxin16"/>
    <property type="match status" value="1"/>
</dbReference>
<dbReference type="InterPro" id="IPR045242">
    <property type="entry name" value="Syntaxin"/>
</dbReference>
<keyword evidence="6 10" id="KW-1133">Transmembrane helix</keyword>
<proteinExistence type="inferred from homology"/>
<dbReference type="OrthoDB" id="10251371at2759"/>
<keyword evidence="4 10" id="KW-0812">Transmembrane</keyword>
<evidence type="ECO:0000256" key="1">
    <source>
        <dbReference type="ARBA" id="ARBA00004409"/>
    </source>
</evidence>
<dbReference type="GO" id="GO:0000139">
    <property type="term" value="C:Golgi membrane"/>
    <property type="evidence" value="ECO:0007669"/>
    <property type="project" value="UniProtKB-SubCell"/>
</dbReference>
<evidence type="ECO:0000256" key="2">
    <source>
        <dbReference type="ARBA" id="ARBA00009063"/>
    </source>
</evidence>
<dbReference type="InterPro" id="IPR006012">
    <property type="entry name" value="Syntaxin/epimorphin_CS"/>
</dbReference>
<name>A0A3D8QVK3_9HELO</name>
<evidence type="ECO:0000256" key="7">
    <source>
        <dbReference type="ARBA" id="ARBA00023034"/>
    </source>
</evidence>
<evidence type="ECO:0000259" key="11">
    <source>
        <dbReference type="PROSITE" id="PS50192"/>
    </source>
</evidence>
<evidence type="ECO:0000256" key="5">
    <source>
        <dbReference type="ARBA" id="ARBA00022927"/>
    </source>
</evidence>
<feature type="domain" description="T-SNARE coiled-coil homology" evidence="11">
    <location>
        <begin position="235"/>
        <end position="297"/>
    </location>
</feature>
<dbReference type="GO" id="GO:0005484">
    <property type="term" value="F:SNAP receptor activity"/>
    <property type="evidence" value="ECO:0007669"/>
    <property type="project" value="InterPro"/>
</dbReference>
<dbReference type="GO" id="GO:0031201">
    <property type="term" value="C:SNARE complex"/>
    <property type="evidence" value="ECO:0007669"/>
    <property type="project" value="TreeGrafter"/>
</dbReference>
<dbReference type="InterPro" id="IPR000727">
    <property type="entry name" value="T_SNARE_dom"/>
</dbReference>
<protein>
    <submittedName>
        <fullName evidence="12">T-snare protein</fullName>
    </submittedName>
</protein>
<dbReference type="SUPFAM" id="SSF47661">
    <property type="entry name" value="t-snare proteins"/>
    <property type="match status" value="1"/>
</dbReference>
<evidence type="ECO:0000256" key="4">
    <source>
        <dbReference type="ARBA" id="ARBA00022692"/>
    </source>
</evidence>
<keyword evidence="8" id="KW-0175">Coiled coil</keyword>
<evidence type="ECO:0000256" key="6">
    <source>
        <dbReference type="ARBA" id="ARBA00022989"/>
    </source>
</evidence>
<comment type="similarity">
    <text evidence="2">Belongs to the syntaxin family.</text>
</comment>
<dbReference type="PANTHER" id="PTHR19957">
    <property type="entry name" value="SYNTAXIN"/>
    <property type="match status" value="1"/>
</dbReference>
<evidence type="ECO:0000256" key="8">
    <source>
        <dbReference type="ARBA" id="ARBA00023054"/>
    </source>
</evidence>
<dbReference type="Proteomes" id="UP000256328">
    <property type="component" value="Unassembled WGS sequence"/>
</dbReference>
<organism evidence="12 13">
    <name type="scientific">Coleophoma crateriformis</name>
    <dbReference type="NCBI Taxonomy" id="565419"/>
    <lineage>
        <taxon>Eukaryota</taxon>
        <taxon>Fungi</taxon>
        <taxon>Dikarya</taxon>
        <taxon>Ascomycota</taxon>
        <taxon>Pezizomycotina</taxon>
        <taxon>Leotiomycetes</taxon>
        <taxon>Helotiales</taxon>
        <taxon>Dermateaceae</taxon>
        <taxon>Coleophoma</taxon>
    </lineage>
</organism>
<evidence type="ECO:0000313" key="13">
    <source>
        <dbReference type="Proteomes" id="UP000256328"/>
    </source>
</evidence>
<dbReference type="Pfam" id="PF05739">
    <property type="entry name" value="SNARE"/>
    <property type="match status" value="1"/>
</dbReference>
<dbReference type="PANTHER" id="PTHR19957:SF83">
    <property type="entry name" value="SYNTAXIN-16"/>
    <property type="match status" value="1"/>
</dbReference>
<dbReference type="GO" id="GO:0006886">
    <property type="term" value="P:intracellular protein transport"/>
    <property type="evidence" value="ECO:0007669"/>
    <property type="project" value="InterPro"/>
</dbReference>
<dbReference type="GO" id="GO:0006906">
    <property type="term" value="P:vesicle fusion"/>
    <property type="evidence" value="ECO:0007669"/>
    <property type="project" value="TreeGrafter"/>
</dbReference>